<keyword evidence="1" id="KW-0812">Transmembrane</keyword>
<dbReference type="Proteomes" id="UP000526184">
    <property type="component" value="Unassembled WGS sequence"/>
</dbReference>
<evidence type="ECO:0000256" key="1">
    <source>
        <dbReference type="SAM" id="Phobius"/>
    </source>
</evidence>
<accession>A0A7Z0PGS9</accession>
<keyword evidence="3" id="KW-1185">Reference proteome</keyword>
<sequence length="198" mass="23380">MKLLILVIVFLYFLTNENFSILFSNIIENKMINLLFVGIVVNRSLNFTPIFSIDVEKIWLYNTNPIISSVLTIYIISIFYFLDLSIFSNKIKIYFYLAIKVFSNIIINDSSVFLGIEIPKELILYTYLFTFIYGVFLIINSNKNGKVEIIYKYKLVILAIYIFNSILFVGVYKYDVYNFKNIFFDITSILIMLMYFQV</sequence>
<protein>
    <submittedName>
        <fullName evidence="2">Uncharacterized protein</fullName>
    </submittedName>
</protein>
<dbReference type="EMBL" id="JABMKT010000061">
    <property type="protein sequence ID" value="NYV28471.1"/>
    <property type="molecule type" value="Genomic_DNA"/>
</dbReference>
<gene>
    <name evidence="2" type="ORF">HP397_06620</name>
</gene>
<comment type="caution">
    <text evidence="2">The sequence shown here is derived from an EMBL/GenBank/DDBJ whole genome shotgun (WGS) entry which is preliminary data.</text>
</comment>
<name>A0A7Z0PGS9_9FUSO</name>
<evidence type="ECO:0000313" key="3">
    <source>
        <dbReference type="Proteomes" id="UP000526184"/>
    </source>
</evidence>
<feature type="transmembrane region" description="Helical" evidence="1">
    <location>
        <begin position="122"/>
        <end position="139"/>
    </location>
</feature>
<dbReference type="RefSeq" id="WP_156447665.1">
    <property type="nucleotide sequence ID" value="NZ_CBCRWS010000068.1"/>
</dbReference>
<reference evidence="2 3" key="1">
    <citation type="submission" date="2020-05" db="EMBL/GenBank/DDBJ databases">
        <title>Streptobacillus felis strain LHL191014123.</title>
        <authorList>
            <person name="Fawzy A."/>
            <person name="Rau J."/>
            <person name="Risse K."/>
            <person name="Schauerte N."/>
            <person name="Geiger C."/>
            <person name="Blom J."/>
            <person name="Imirzalioglu C."/>
            <person name="Falgenhauer J."/>
            <person name="Bach A."/>
            <person name="Herden C."/>
            <person name="Eisenberg T."/>
        </authorList>
    </citation>
    <scope>NUCLEOTIDE SEQUENCE [LARGE SCALE GENOMIC DNA]</scope>
    <source>
        <strain evidence="2 3">LHL191014123</strain>
    </source>
</reference>
<proteinExistence type="predicted"/>
<organism evidence="2 3">
    <name type="scientific">Streptobacillus felis</name>
    <dbReference type="NCBI Taxonomy" id="1384509"/>
    <lineage>
        <taxon>Bacteria</taxon>
        <taxon>Fusobacteriati</taxon>
        <taxon>Fusobacteriota</taxon>
        <taxon>Fusobacteriia</taxon>
        <taxon>Fusobacteriales</taxon>
        <taxon>Leptotrichiaceae</taxon>
        <taxon>Streptobacillus</taxon>
    </lineage>
</organism>
<feature type="transmembrane region" description="Helical" evidence="1">
    <location>
        <begin position="178"/>
        <end position="196"/>
    </location>
</feature>
<keyword evidence="1" id="KW-1133">Transmembrane helix</keyword>
<evidence type="ECO:0000313" key="2">
    <source>
        <dbReference type="EMBL" id="NYV28471.1"/>
    </source>
</evidence>
<dbReference type="AlphaFoldDB" id="A0A7Z0PGS9"/>
<keyword evidence="1" id="KW-0472">Membrane</keyword>
<feature type="transmembrane region" description="Helical" evidence="1">
    <location>
        <begin position="66"/>
        <end position="82"/>
    </location>
</feature>
<feature type="transmembrane region" description="Helical" evidence="1">
    <location>
        <begin position="94"/>
        <end position="116"/>
    </location>
</feature>
<feature type="transmembrane region" description="Helical" evidence="1">
    <location>
        <begin position="151"/>
        <end position="172"/>
    </location>
</feature>